<sequence>MRGIVLSSIAIFLGCCILGAGIFLLTPKDEVCVINSMMDCHEEIRGSNFYLEYVVKLDVEGCSSINWTLSFGVDAGYDCGNYWSRIYKTRLDCYSYAKCDVHTFPMTGVAILMIVFGCVVICVSVPFGISEILEERKRRSTRFFNASSSMSMYE</sequence>
<reference evidence="2" key="1">
    <citation type="submission" date="2017-08" db="EMBL/GenBank/DDBJ databases">
        <authorList>
            <consortium name="Urmite Genomes"/>
        </authorList>
    </citation>
    <scope>NUCLEOTIDE SEQUENCE [LARGE SCALE GENOMIC DNA]</scope>
    <source>
        <strain evidence="2">IHUMI-LCC2</strain>
    </source>
</reference>
<feature type="transmembrane region" description="Helical" evidence="1">
    <location>
        <begin position="108"/>
        <end position="129"/>
    </location>
</feature>
<accession>A0A2I2L5A7</accession>
<name>A0A2I2L5A7_9VIRU</name>
<dbReference type="RefSeq" id="YP_009449016.1">
    <property type="nucleotide sequence ID" value="NC_036594.1"/>
</dbReference>
<gene>
    <name evidence="2" type="ORF">ORPV_810</name>
</gene>
<keyword evidence="1 2" id="KW-0812">Transmembrane</keyword>
<proteinExistence type="predicted"/>
<keyword evidence="1" id="KW-0472">Membrane</keyword>
<keyword evidence="3" id="KW-1185">Reference proteome</keyword>
<dbReference type="PROSITE" id="PS51257">
    <property type="entry name" value="PROKAR_LIPOPROTEIN"/>
    <property type="match status" value="1"/>
</dbReference>
<dbReference type="Proteomes" id="UP000236316">
    <property type="component" value="Segment"/>
</dbReference>
<keyword evidence="1" id="KW-1133">Transmembrane helix</keyword>
<evidence type="ECO:0000313" key="3">
    <source>
        <dbReference type="Proteomes" id="UP000236316"/>
    </source>
</evidence>
<dbReference type="EMBL" id="LT906555">
    <property type="protein sequence ID" value="SNW62714.1"/>
    <property type="molecule type" value="Genomic_DNA"/>
</dbReference>
<evidence type="ECO:0000313" key="2">
    <source>
        <dbReference type="EMBL" id="SNW62714.1"/>
    </source>
</evidence>
<dbReference type="KEGG" id="vg:35382639"/>
<organism evidence="2">
    <name type="scientific">Orpheovirus IHUMI-LCC2</name>
    <dbReference type="NCBI Taxonomy" id="2023057"/>
    <lineage>
        <taxon>Viruses</taxon>
        <taxon>Varidnaviria</taxon>
        <taxon>Bamfordvirae</taxon>
        <taxon>Nucleocytoviricota</taxon>
        <taxon>Megaviricetes</taxon>
        <taxon>Pimascovirales</taxon>
        <taxon>Ocovirineae</taxon>
        <taxon>Orpheoviridae</taxon>
        <taxon>Alphaorpheovirus</taxon>
        <taxon>Alphaorpheovirus massiliense</taxon>
    </lineage>
</organism>
<protein>
    <submittedName>
        <fullName evidence="2">Transmembrane domain-containing protein</fullName>
    </submittedName>
</protein>
<evidence type="ECO:0000256" key="1">
    <source>
        <dbReference type="SAM" id="Phobius"/>
    </source>
</evidence>
<dbReference type="GeneID" id="35382639"/>